<dbReference type="InterPro" id="IPR029044">
    <property type="entry name" value="Nucleotide-diphossugar_trans"/>
</dbReference>
<reference evidence="5 6" key="1">
    <citation type="submission" date="2018-07" db="EMBL/GenBank/DDBJ databases">
        <title>Genomic Encyclopedia of Type Strains, Phase IV (KMG-IV): sequencing the most valuable type-strain genomes for metagenomic binning, comparative biology and taxonomic classification.</title>
        <authorList>
            <person name="Goeker M."/>
        </authorList>
    </citation>
    <scope>NUCLEOTIDE SEQUENCE [LARGE SCALE GENOMIC DNA]</scope>
    <source>
        <strain evidence="5 6">DSM 21410</strain>
    </source>
</reference>
<keyword evidence="3 5" id="KW-0808">Transferase</keyword>
<dbReference type="InterPro" id="IPR001173">
    <property type="entry name" value="Glyco_trans_2-like"/>
</dbReference>
<sequence>MWSQPHICPYMKTYFDQYLPISVLIPVYYGDRADWFDQAMRSLTQQTQRASELIVVQDGPISSELNDRIRFWLKLHHNGKLVTLPENQGIPAALNAGIQAATQPWIARMDADDISDLQRFEIQWDFLVKNPDVVIVGSWIDEYDESMTTFLSSRRPPVSHSEIYKFAHWRCPFNHQTVIYRRDAVLSVGGYPLTKVMGEDYVLWTRLLHAGYRTANIPRPLVKVRAGRALIHRRRGWHYLRLEYKSMSMIYRMGFFTWWQYLLQLCIRTAVRLSPTPVVRRIYSRLRK</sequence>
<evidence type="ECO:0000313" key="6">
    <source>
        <dbReference type="Proteomes" id="UP000253517"/>
    </source>
</evidence>
<proteinExistence type="inferred from homology"/>
<dbReference type="AlphaFoldDB" id="A0A369AC20"/>
<evidence type="ECO:0000256" key="3">
    <source>
        <dbReference type="ARBA" id="ARBA00022679"/>
    </source>
</evidence>
<evidence type="ECO:0000256" key="2">
    <source>
        <dbReference type="ARBA" id="ARBA00022676"/>
    </source>
</evidence>
<evidence type="ECO:0000259" key="4">
    <source>
        <dbReference type="Pfam" id="PF00535"/>
    </source>
</evidence>
<dbReference type="Gene3D" id="3.90.550.10">
    <property type="entry name" value="Spore Coat Polysaccharide Biosynthesis Protein SpsA, Chain A"/>
    <property type="match status" value="1"/>
</dbReference>
<keyword evidence="2" id="KW-0328">Glycosyltransferase</keyword>
<protein>
    <submittedName>
        <fullName evidence="5">Glycosyl transferase family 2</fullName>
    </submittedName>
</protein>
<dbReference type="GO" id="GO:0016757">
    <property type="term" value="F:glycosyltransferase activity"/>
    <property type="evidence" value="ECO:0007669"/>
    <property type="project" value="UniProtKB-KW"/>
</dbReference>
<name>A0A369AC20_9FLAO</name>
<keyword evidence="6" id="KW-1185">Reference proteome</keyword>
<comment type="caution">
    <text evidence="5">The sequence shown here is derived from an EMBL/GenBank/DDBJ whole genome shotgun (WGS) entry which is preliminary data.</text>
</comment>
<evidence type="ECO:0000313" key="5">
    <source>
        <dbReference type="EMBL" id="RCX05637.1"/>
    </source>
</evidence>
<organism evidence="5 6">
    <name type="scientific">Schleiferia thermophila</name>
    <dbReference type="NCBI Taxonomy" id="884107"/>
    <lineage>
        <taxon>Bacteria</taxon>
        <taxon>Pseudomonadati</taxon>
        <taxon>Bacteroidota</taxon>
        <taxon>Flavobacteriia</taxon>
        <taxon>Flavobacteriales</taxon>
        <taxon>Schleiferiaceae</taxon>
        <taxon>Schleiferia</taxon>
    </lineage>
</organism>
<gene>
    <name evidence="5" type="ORF">DES35_101925</name>
</gene>
<dbReference type="PANTHER" id="PTHR43685:SF5">
    <property type="entry name" value="GLYCOSYLTRANSFERASE EPSE-RELATED"/>
    <property type="match status" value="1"/>
</dbReference>
<dbReference type="Pfam" id="PF00535">
    <property type="entry name" value="Glycos_transf_2"/>
    <property type="match status" value="1"/>
</dbReference>
<feature type="domain" description="Glycosyltransferase 2-like" evidence="4">
    <location>
        <begin position="22"/>
        <end position="185"/>
    </location>
</feature>
<dbReference type="EMBL" id="QPJS01000001">
    <property type="protein sequence ID" value="RCX05637.1"/>
    <property type="molecule type" value="Genomic_DNA"/>
</dbReference>
<evidence type="ECO:0000256" key="1">
    <source>
        <dbReference type="ARBA" id="ARBA00006739"/>
    </source>
</evidence>
<accession>A0A369AC20</accession>
<dbReference type="PANTHER" id="PTHR43685">
    <property type="entry name" value="GLYCOSYLTRANSFERASE"/>
    <property type="match status" value="1"/>
</dbReference>
<dbReference type="Proteomes" id="UP000253517">
    <property type="component" value="Unassembled WGS sequence"/>
</dbReference>
<comment type="similarity">
    <text evidence="1">Belongs to the glycosyltransferase 2 family.</text>
</comment>
<dbReference type="InterPro" id="IPR050834">
    <property type="entry name" value="Glycosyltransf_2"/>
</dbReference>
<dbReference type="SUPFAM" id="SSF53448">
    <property type="entry name" value="Nucleotide-diphospho-sugar transferases"/>
    <property type="match status" value="1"/>
</dbReference>